<dbReference type="RefSeq" id="WP_091271240.1">
    <property type="nucleotide sequence ID" value="NZ_FNDK01000002.1"/>
</dbReference>
<dbReference type="EMBL" id="FNDK01000002">
    <property type="protein sequence ID" value="SDH16777.1"/>
    <property type="molecule type" value="Genomic_DNA"/>
</dbReference>
<gene>
    <name evidence="5" type="ORF">SAMN05192534_10249</name>
</gene>
<dbReference type="InterPro" id="IPR036866">
    <property type="entry name" value="RibonucZ/Hydroxyglut_hydro"/>
</dbReference>
<proteinExistence type="predicted"/>
<dbReference type="InterPro" id="IPR044094">
    <property type="entry name" value="AtsA-like_MBL-fold"/>
</dbReference>
<dbReference type="STRING" id="568899.SAMN05192534_10249"/>
<dbReference type="SUPFAM" id="SSF56281">
    <property type="entry name" value="Metallo-hydrolase/oxidoreductase"/>
    <property type="match status" value="1"/>
</dbReference>
<organism evidence="5 6">
    <name type="scientific">Alteribacillus persepolensis</name>
    <dbReference type="NCBI Taxonomy" id="568899"/>
    <lineage>
        <taxon>Bacteria</taxon>
        <taxon>Bacillati</taxon>
        <taxon>Bacillota</taxon>
        <taxon>Bacilli</taxon>
        <taxon>Bacillales</taxon>
        <taxon>Bacillaceae</taxon>
        <taxon>Alteribacillus</taxon>
    </lineage>
</organism>
<protein>
    <submittedName>
        <fullName evidence="5">Ribonuclease BN, tRNA processing enzyme</fullName>
    </submittedName>
</protein>
<evidence type="ECO:0000256" key="3">
    <source>
        <dbReference type="ARBA" id="ARBA00022833"/>
    </source>
</evidence>
<dbReference type="CDD" id="cd07719">
    <property type="entry name" value="arylsulfatase_AtsA-like_MBL-fold"/>
    <property type="match status" value="1"/>
</dbReference>
<dbReference type="Gene3D" id="3.60.15.10">
    <property type="entry name" value="Ribonuclease Z/Hydroxyacylglutathione hydrolase-like"/>
    <property type="match status" value="1"/>
</dbReference>
<evidence type="ECO:0000313" key="6">
    <source>
        <dbReference type="Proteomes" id="UP000199163"/>
    </source>
</evidence>
<dbReference type="InterPro" id="IPR001279">
    <property type="entry name" value="Metallo-B-lactamas"/>
</dbReference>
<keyword evidence="2" id="KW-0378">Hydrolase</keyword>
<evidence type="ECO:0000259" key="4">
    <source>
        <dbReference type="Pfam" id="PF12706"/>
    </source>
</evidence>
<keyword evidence="3" id="KW-0862">Zinc</keyword>
<dbReference type="PANTHER" id="PTHR46018:SF2">
    <property type="entry name" value="ZINC PHOSPHODIESTERASE ELAC PROTEIN 1"/>
    <property type="match status" value="1"/>
</dbReference>
<name>A0A1G8A7F0_9BACI</name>
<dbReference type="OrthoDB" id="9800940at2"/>
<dbReference type="PANTHER" id="PTHR46018">
    <property type="entry name" value="ZINC PHOSPHODIESTERASE ELAC PROTEIN 1"/>
    <property type="match status" value="1"/>
</dbReference>
<evidence type="ECO:0000256" key="1">
    <source>
        <dbReference type="ARBA" id="ARBA00022759"/>
    </source>
</evidence>
<keyword evidence="1" id="KW-0255">Endonuclease</keyword>
<keyword evidence="1" id="KW-0540">Nuclease</keyword>
<dbReference type="Pfam" id="PF12706">
    <property type="entry name" value="Lactamase_B_2"/>
    <property type="match status" value="1"/>
</dbReference>
<feature type="domain" description="Metallo-beta-lactamase" evidence="4">
    <location>
        <begin position="33"/>
        <end position="245"/>
    </location>
</feature>
<dbReference type="GO" id="GO:0042781">
    <property type="term" value="F:3'-tRNA processing endoribonuclease activity"/>
    <property type="evidence" value="ECO:0007669"/>
    <property type="project" value="TreeGrafter"/>
</dbReference>
<keyword evidence="6" id="KW-1185">Reference proteome</keyword>
<evidence type="ECO:0000256" key="2">
    <source>
        <dbReference type="ARBA" id="ARBA00022801"/>
    </source>
</evidence>
<dbReference type="AlphaFoldDB" id="A0A1G8A7F0"/>
<accession>A0A1G8A7F0</accession>
<dbReference type="Proteomes" id="UP000199163">
    <property type="component" value="Unassembled WGS sequence"/>
</dbReference>
<evidence type="ECO:0000313" key="5">
    <source>
        <dbReference type="EMBL" id="SDH16777.1"/>
    </source>
</evidence>
<sequence>MNITLTMLGTGSPRPTLERSSPAQIIQADDQLILIDCGYNTFNQLLKVNIRPNEITHLFMTHLHADHALDYAHFLITGWAQGRRKLTVIGPKGMKKFHRHVLEMFSEDIDYRMSLGRPADGVKENVTIIEIEEPGDIDLPLGFERITAEQMVHNVLTYGFRFETGDKTIAVAGDTAPTESVPRLAKEADVFVLDACLAANKYDGNNASKEVNHIWEQLQKEHCTPKQCGELAQEANASTLVLTHFLPGVDTKKAYEEAKKEFEGEVIVPSDLQTIHV</sequence>
<reference evidence="6" key="1">
    <citation type="submission" date="2016-10" db="EMBL/GenBank/DDBJ databases">
        <authorList>
            <person name="Varghese N."/>
            <person name="Submissions S."/>
        </authorList>
    </citation>
    <scope>NUCLEOTIDE SEQUENCE [LARGE SCALE GENOMIC DNA]</scope>
    <source>
        <strain evidence="6">DSM 21632</strain>
    </source>
</reference>